<name>A0A381XH53_9ZZZZ</name>
<feature type="non-terminal residue" evidence="1">
    <location>
        <position position="1"/>
    </location>
</feature>
<organism evidence="1">
    <name type="scientific">marine metagenome</name>
    <dbReference type="NCBI Taxonomy" id="408172"/>
    <lineage>
        <taxon>unclassified sequences</taxon>
        <taxon>metagenomes</taxon>
        <taxon>ecological metagenomes</taxon>
    </lineage>
</organism>
<sequence length="110" mass="12349">AVFYLGDRIFITEVETLTNNVIHHTILCPCYRNIVDSLSGVSMGVGSRNSHMPAATRVEFLYLGKQINIREVLGGCGLFKLNTKLVDSNIIARINNEINDPEYMLRAYDT</sequence>
<reference evidence="1" key="1">
    <citation type="submission" date="2018-05" db="EMBL/GenBank/DDBJ databases">
        <authorList>
            <person name="Lanie J.A."/>
            <person name="Ng W.-L."/>
            <person name="Kazmierczak K.M."/>
            <person name="Andrzejewski T.M."/>
            <person name="Davidsen T.M."/>
            <person name="Wayne K.J."/>
            <person name="Tettelin H."/>
            <person name="Glass J.I."/>
            <person name="Rusch D."/>
            <person name="Podicherti R."/>
            <person name="Tsui H.-C.T."/>
            <person name="Winkler M.E."/>
        </authorList>
    </citation>
    <scope>NUCLEOTIDE SEQUENCE</scope>
</reference>
<evidence type="ECO:0000313" key="1">
    <source>
        <dbReference type="EMBL" id="SVA63940.1"/>
    </source>
</evidence>
<accession>A0A381XH53</accession>
<protein>
    <submittedName>
        <fullName evidence="1">Uncharacterized protein</fullName>
    </submittedName>
</protein>
<gene>
    <name evidence="1" type="ORF">METZ01_LOCUS116794</name>
</gene>
<dbReference type="AlphaFoldDB" id="A0A381XH53"/>
<dbReference type="EMBL" id="UINC01015127">
    <property type="protein sequence ID" value="SVA63940.1"/>
    <property type="molecule type" value="Genomic_DNA"/>
</dbReference>
<proteinExistence type="predicted"/>